<gene>
    <name evidence="1" type="ORF">CYMTET_22793</name>
</gene>
<evidence type="ECO:0000313" key="1">
    <source>
        <dbReference type="EMBL" id="KAK3268720.1"/>
    </source>
</evidence>
<name>A0AAE0FZH7_9CHLO</name>
<proteinExistence type="predicted"/>
<keyword evidence="2" id="KW-1185">Reference proteome</keyword>
<reference evidence="1 2" key="1">
    <citation type="journal article" date="2015" name="Genome Biol. Evol.">
        <title>Comparative Genomics of a Bacterivorous Green Alga Reveals Evolutionary Causalities and Consequences of Phago-Mixotrophic Mode of Nutrition.</title>
        <authorList>
            <person name="Burns J.A."/>
            <person name="Paasch A."/>
            <person name="Narechania A."/>
            <person name="Kim E."/>
        </authorList>
    </citation>
    <scope>NUCLEOTIDE SEQUENCE [LARGE SCALE GENOMIC DNA]</scope>
    <source>
        <strain evidence="1 2">PLY_AMNH</strain>
    </source>
</reference>
<sequence length="115" mass="13050">MQHKKGYSADFRSTEFLRDCTKGDVIAVARHLAQRGTDVEEMFRYGPDSEKRHEWRDFIGKRAVHLCVFGCVFHNRLPEPGDNLGVLRLLLDHGADINSVAYDKESNKSCTALAL</sequence>
<protein>
    <recommendedName>
        <fullName evidence="3">Ankyrin repeat protein</fullName>
    </recommendedName>
</protein>
<dbReference type="InterPro" id="IPR036770">
    <property type="entry name" value="Ankyrin_rpt-contain_sf"/>
</dbReference>
<dbReference type="AlphaFoldDB" id="A0AAE0FZH7"/>
<dbReference type="Gene3D" id="1.25.40.20">
    <property type="entry name" value="Ankyrin repeat-containing domain"/>
    <property type="match status" value="1"/>
</dbReference>
<organism evidence="1 2">
    <name type="scientific">Cymbomonas tetramitiformis</name>
    <dbReference type="NCBI Taxonomy" id="36881"/>
    <lineage>
        <taxon>Eukaryota</taxon>
        <taxon>Viridiplantae</taxon>
        <taxon>Chlorophyta</taxon>
        <taxon>Pyramimonadophyceae</taxon>
        <taxon>Pyramimonadales</taxon>
        <taxon>Pyramimonadaceae</taxon>
        <taxon>Cymbomonas</taxon>
    </lineage>
</organism>
<comment type="caution">
    <text evidence="1">The sequence shown here is derived from an EMBL/GenBank/DDBJ whole genome shotgun (WGS) entry which is preliminary data.</text>
</comment>
<evidence type="ECO:0000313" key="2">
    <source>
        <dbReference type="Proteomes" id="UP001190700"/>
    </source>
</evidence>
<evidence type="ECO:0008006" key="3">
    <source>
        <dbReference type="Google" id="ProtNLM"/>
    </source>
</evidence>
<accession>A0AAE0FZH7</accession>
<dbReference type="Proteomes" id="UP001190700">
    <property type="component" value="Unassembled WGS sequence"/>
</dbReference>
<dbReference type="EMBL" id="LGRX02011630">
    <property type="protein sequence ID" value="KAK3268720.1"/>
    <property type="molecule type" value="Genomic_DNA"/>
</dbReference>